<dbReference type="Gene3D" id="3.90.25.10">
    <property type="entry name" value="UDP-galactose 4-epimerase, domain 1"/>
    <property type="match status" value="1"/>
</dbReference>
<dbReference type="Gene3D" id="3.40.50.720">
    <property type="entry name" value="NAD(P)-binding Rossmann-like Domain"/>
    <property type="match status" value="1"/>
</dbReference>
<gene>
    <name evidence="2" type="ORF">BST83_12205</name>
</gene>
<dbReference type="AlphaFoldDB" id="A0A2S7KYY3"/>
<comment type="caution">
    <text evidence="2">The sequence shown here is derived from an EMBL/GenBank/DDBJ whole genome shotgun (WGS) entry which is preliminary data.</text>
</comment>
<dbReference type="PANTHER" id="PTHR43242:SF1">
    <property type="entry name" value="NAD(P)-BINDING ROSSMANN-FOLD SUPERFAMILY PROTEIN"/>
    <property type="match status" value="1"/>
</dbReference>
<keyword evidence="3" id="KW-1185">Reference proteome</keyword>
<protein>
    <recommendedName>
        <fullName evidence="1">RmlD-like substrate binding domain-containing protein</fullName>
    </recommendedName>
</protein>
<sequence length="293" mass="33210">MRILVTGASGMLGSTLAIELSRNHKVYGTGNSDITLPIDYKVFDLSNESYKELIDWSQPELIIHCAAITNGNYCQENCLKAIDVNGVSVHKILNATNTTTKIIYISTDAVFSSSLHMAKEVHSVFPENIYGKSKELGEFFLNNSQDRQYTIIRTTIVGLNINKNRIGFVEWIINTALENKKLGLFTDVLFTPISIWDLVDEINFLINTDNINSETIHIGGELCTKFDFGSKLLKTLNISTENLFKRLISSFEGRAKRSNDQSLDSDFYQKKYKRDSISLDQTILKIKENYEHN</sequence>
<dbReference type="PANTHER" id="PTHR43242">
    <property type="entry name" value="NAD(P)-BINDING ROSSMANN-FOLD SUPERFAMILY PROTEIN"/>
    <property type="match status" value="1"/>
</dbReference>
<dbReference type="OrthoDB" id="9803892at2"/>
<dbReference type="InterPro" id="IPR036291">
    <property type="entry name" value="NAD(P)-bd_dom_sf"/>
</dbReference>
<dbReference type="Pfam" id="PF04321">
    <property type="entry name" value="RmlD_sub_bind"/>
    <property type="match status" value="1"/>
</dbReference>
<dbReference type="InterPro" id="IPR029903">
    <property type="entry name" value="RmlD-like-bd"/>
</dbReference>
<evidence type="ECO:0000313" key="3">
    <source>
        <dbReference type="Proteomes" id="UP000239522"/>
    </source>
</evidence>
<dbReference type="SUPFAM" id="SSF51735">
    <property type="entry name" value="NAD(P)-binding Rossmann-fold domains"/>
    <property type="match status" value="1"/>
</dbReference>
<evidence type="ECO:0000313" key="2">
    <source>
        <dbReference type="EMBL" id="PQB07831.1"/>
    </source>
</evidence>
<organism evidence="2 3">
    <name type="scientific">Polaribacter filamentus</name>
    <dbReference type="NCBI Taxonomy" id="53483"/>
    <lineage>
        <taxon>Bacteria</taxon>
        <taxon>Pseudomonadati</taxon>
        <taxon>Bacteroidota</taxon>
        <taxon>Flavobacteriia</taxon>
        <taxon>Flavobacteriales</taxon>
        <taxon>Flavobacteriaceae</taxon>
    </lineage>
</organism>
<dbReference type="Proteomes" id="UP000239522">
    <property type="component" value="Unassembled WGS sequence"/>
</dbReference>
<accession>A0A2S7KYY3</accession>
<feature type="domain" description="RmlD-like substrate binding" evidence="1">
    <location>
        <begin position="1"/>
        <end position="272"/>
    </location>
</feature>
<reference evidence="2 3" key="1">
    <citation type="submission" date="2016-11" db="EMBL/GenBank/DDBJ databases">
        <title>Trade-off between light-utilization and light-protection in marine flavobacteria.</title>
        <authorList>
            <person name="Kumagai Y."/>
        </authorList>
    </citation>
    <scope>NUCLEOTIDE SEQUENCE [LARGE SCALE GENOMIC DNA]</scope>
    <source>
        <strain evidence="2 3">ATCC 700397</strain>
    </source>
</reference>
<proteinExistence type="predicted"/>
<dbReference type="EMBL" id="MQUA01000013">
    <property type="protein sequence ID" value="PQB07831.1"/>
    <property type="molecule type" value="Genomic_DNA"/>
</dbReference>
<name>A0A2S7KYY3_9FLAO</name>
<evidence type="ECO:0000259" key="1">
    <source>
        <dbReference type="Pfam" id="PF04321"/>
    </source>
</evidence>